<proteinExistence type="predicted"/>
<dbReference type="Proteomes" id="UP000028525">
    <property type="component" value="Unassembled WGS sequence"/>
</dbReference>
<evidence type="ECO:0000256" key="4">
    <source>
        <dbReference type="ARBA" id="ARBA00022692"/>
    </source>
</evidence>
<feature type="transmembrane region" description="Helical" evidence="9">
    <location>
        <begin position="155"/>
        <end position="177"/>
    </location>
</feature>
<dbReference type="RefSeq" id="WP_038278985.1">
    <property type="nucleotide sequence ID" value="NZ_JPME01000008.1"/>
</dbReference>
<evidence type="ECO:0000256" key="9">
    <source>
        <dbReference type="SAM" id="Phobius"/>
    </source>
</evidence>
<name>A0A084JPQ1_9FIRM</name>
<keyword evidence="6 12" id="KW-0067">ATP-binding</keyword>
<dbReference type="PROSITE" id="PS00211">
    <property type="entry name" value="ABC_TRANSPORTER_1"/>
    <property type="match status" value="1"/>
</dbReference>
<dbReference type="CDD" id="cd18548">
    <property type="entry name" value="ABC_6TM_Tm287_like"/>
    <property type="match status" value="1"/>
</dbReference>
<keyword evidence="5" id="KW-0547">Nucleotide-binding</keyword>
<dbReference type="EMBL" id="JPME01000008">
    <property type="protein sequence ID" value="KEZ90935.1"/>
    <property type="molecule type" value="Genomic_DNA"/>
</dbReference>
<evidence type="ECO:0000259" key="11">
    <source>
        <dbReference type="PROSITE" id="PS50929"/>
    </source>
</evidence>
<dbReference type="GO" id="GO:0015421">
    <property type="term" value="F:ABC-type oligopeptide transporter activity"/>
    <property type="evidence" value="ECO:0007669"/>
    <property type="project" value="TreeGrafter"/>
</dbReference>
<dbReference type="GO" id="GO:0005886">
    <property type="term" value="C:plasma membrane"/>
    <property type="evidence" value="ECO:0007669"/>
    <property type="project" value="UniProtKB-SubCell"/>
</dbReference>
<comment type="subcellular location">
    <subcellularLocation>
        <location evidence="1">Cell membrane</location>
        <topology evidence="1">Multi-pass membrane protein</topology>
    </subcellularLocation>
</comment>
<accession>A0A084JPQ1</accession>
<evidence type="ECO:0000259" key="10">
    <source>
        <dbReference type="PROSITE" id="PS50893"/>
    </source>
</evidence>
<evidence type="ECO:0000256" key="1">
    <source>
        <dbReference type="ARBA" id="ARBA00004651"/>
    </source>
</evidence>
<dbReference type="Pfam" id="PF00005">
    <property type="entry name" value="ABC_tran"/>
    <property type="match status" value="1"/>
</dbReference>
<keyword evidence="8 9" id="KW-0472">Membrane</keyword>
<gene>
    <name evidence="12" type="ORF">IO98_06025</name>
</gene>
<evidence type="ECO:0000256" key="3">
    <source>
        <dbReference type="ARBA" id="ARBA00022475"/>
    </source>
</evidence>
<dbReference type="AlphaFoldDB" id="A0A084JPQ1"/>
<keyword evidence="4 9" id="KW-0812">Transmembrane</keyword>
<feature type="transmembrane region" description="Helical" evidence="9">
    <location>
        <begin position="278"/>
        <end position="296"/>
    </location>
</feature>
<dbReference type="GO" id="GO:0016887">
    <property type="term" value="F:ATP hydrolysis activity"/>
    <property type="evidence" value="ECO:0007669"/>
    <property type="project" value="InterPro"/>
</dbReference>
<dbReference type="OrthoDB" id="9762778at2"/>
<feature type="transmembrane region" description="Helical" evidence="9">
    <location>
        <begin position="59"/>
        <end position="82"/>
    </location>
</feature>
<organism evidence="12 13">
    <name type="scientific">Lacrimispora celerecrescens</name>
    <dbReference type="NCBI Taxonomy" id="29354"/>
    <lineage>
        <taxon>Bacteria</taxon>
        <taxon>Bacillati</taxon>
        <taxon>Bacillota</taxon>
        <taxon>Clostridia</taxon>
        <taxon>Lachnospirales</taxon>
        <taxon>Lachnospiraceae</taxon>
        <taxon>Lacrimispora</taxon>
    </lineage>
</organism>
<protein>
    <submittedName>
        <fullName evidence="12">Multidrug ABC transporter ATP-binding protein</fullName>
    </submittedName>
</protein>
<comment type="caution">
    <text evidence="12">The sequence shown here is derived from an EMBL/GenBank/DDBJ whole genome shotgun (WGS) entry which is preliminary data.</text>
</comment>
<dbReference type="SUPFAM" id="SSF52540">
    <property type="entry name" value="P-loop containing nucleoside triphosphate hydrolases"/>
    <property type="match status" value="1"/>
</dbReference>
<dbReference type="PROSITE" id="PS50929">
    <property type="entry name" value="ABC_TM1F"/>
    <property type="match status" value="1"/>
</dbReference>
<keyword evidence="7 9" id="KW-1133">Transmembrane helix</keyword>
<evidence type="ECO:0000256" key="8">
    <source>
        <dbReference type="ARBA" id="ARBA00023136"/>
    </source>
</evidence>
<keyword evidence="3" id="KW-1003">Cell membrane</keyword>
<dbReference type="GO" id="GO:0005524">
    <property type="term" value="F:ATP binding"/>
    <property type="evidence" value="ECO:0007669"/>
    <property type="project" value="UniProtKB-KW"/>
</dbReference>
<feature type="transmembrane region" description="Helical" evidence="9">
    <location>
        <begin position="239"/>
        <end position="258"/>
    </location>
</feature>
<dbReference type="InterPro" id="IPR003439">
    <property type="entry name" value="ABC_transporter-like_ATP-bd"/>
</dbReference>
<keyword evidence="13" id="KW-1185">Reference proteome</keyword>
<dbReference type="Pfam" id="PF00664">
    <property type="entry name" value="ABC_membrane"/>
    <property type="match status" value="1"/>
</dbReference>
<evidence type="ECO:0000256" key="2">
    <source>
        <dbReference type="ARBA" id="ARBA00022448"/>
    </source>
</evidence>
<evidence type="ECO:0000256" key="5">
    <source>
        <dbReference type="ARBA" id="ARBA00022741"/>
    </source>
</evidence>
<dbReference type="InterPro" id="IPR036640">
    <property type="entry name" value="ABC1_TM_sf"/>
</dbReference>
<feature type="domain" description="ABC transporter" evidence="10">
    <location>
        <begin position="333"/>
        <end position="568"/>
    </location>
</feature>
<dbReference type="PROSITE" id="PS50893">
    <property type="entry name" value="ABC_TRANSPORTER_2"/>
    <property type="match status" value="1"/>
</dbReference>
<evidence type="ECO:0000313" key="12">
    <source>
        <dbReference type="EMBL" id="KEZ90935.1"/>
    </source>
</evidence>
<dbReference type="InterPro" id="IPR003593">
    <property type="entry name" value="AAA+_ATPase"/>
</dbReference>
<dbReference type="SMART" id="SM00382">
    <property type="entry name" value="AAA"/>
    <property type="match status" value="1"/>
</dbReference>
<keyword evidence="2" id="KW-0813">Transport</keyword>
<dbReference type="PANTHER" id="PTHR43394:SF1">
    <property type="entry name" value="ATP-BINDING CASSETTE SUB-FAMILY B MEMBER 10, MITOCHONDRIAL"/>
    <property type="match status" value="1"/>
</dbReference>
<evidence type="ECO:0000256" key="7">
    <source>
        <dbReference type="ARBA" id="ARBA00022989"/>
    </source>
</evidence>
<sequence>MKIFFRYFKPYILFLAVTVALLYSQATCDLSLPDFMSDIVNKGITTGNTSYILKVGFQMLGIALISACCTIVVGFIAARIAAGVSRDLRQDIFTKVESFSNTELEKYSTSSLITRTTNDITQIQQLIVMVIRIVFYAPIMGVGGVIHALDKNKSMSWIIALSVALLLVVVFSMLAVVMPSFQFVQKLVDRLNLVVRESLEGTLVIRAFNTQRFEEKRFEKVNVRLTETNLFVNRVTSGMMPAMMLIMNLTNLLIIWVGSKAVSSFRMEVGDMMAYMQYVMQIIMAFLMMTMMFIMIPRAIVSIRRVVEVLQTEPSIADPKDAAEIPESPKGVVEYRDVSFRYPDADEDVLHNITFTAMPGRTTAFIGATGSGKSTLVNLLPRFYDVTSGEILIDGINIKDWPIHQLRDTIGFVPQKGILFSGTIESNLMYGDRQATREQIEEAADTAQATEFIHSKSEGLESSIAQGGGNVSGGQKQRLSIARALVKRAPVNVFDDSFSALDFKTDAKLRAALREKTGDSAIFLVAQRISTIMNADQIIVLEHGKIAGKGTHRELMKTCEVYREIALSQLSEEELK</sequence>
<dbReference type="InterPro" id="IPR011527">
    <property type="entry name" value="ABC1_TM_dom"/>
</dbReference>
<dbReference type="Gene3D" id="1.20.1560.10">
    <property type="entry name" value="ABC transporter type 1, transmembrane domain"/>
    <property type="match status" value="1"/>
</dbReference>
<evidence type="ECO:0000313" key="13">
    <source>
        <dbReference type="Proteomes" id="UP000028525"/>
    </source>
</evidence>
<reference evidence="12 13" key="1">
    <citation type="submission" date="2014-07" db="EMBL/GenBank/DDBJ databases">
        <title>Draft genome of Clostridium celerecrescens 152B isolated from sediments associated with methane hydrate from Krishna Godavari basin.</title>
        <authorList>
            <person name="Honkalas V.S."/>
            <person name="Dabir A.P."/>
            <person name="Arora P."/>
            <person name="Dhakephalkar P.K."/>
        </authorList>
    </citation>
    <scope>NUCLEOTIDE SEQUENCE [LARGE SCALE GENOMIC DNA]</scope>
    <source>
        <strain evidence="12 13">152B</strain>
    </source>
</reference>
<dbReference type="PANTHER" id="PTHR43394">
    <property type="entry name" value="ATP-DEPENDENT PERMEASE MDL1, MITOCHONDRIAL"/>
    <property type="match status" value="1"/>
</dbReference>
<feature type="transmembrane region" description="Helical" evidence="9">
    <location>
        <begin position="126"/>
        <end position="149"/>
    </location>
</feature>
<feature type="domain" description="ABC transmembrane type-1" evidence="11">
    <location>
        <begin position="25"/>
        <end position="298"/>
    </location>
</feature>
<evidence type="ECO:0000256" key="6">
    <source>
        <dbReference type="ARBA" id="ARBA00022840"/>
    </source>
</evidence>
<dbReference type="InterPro" id="IPR017871">
    <property type="entry name" value="ABC_transporter-like_CS"/>
</dbReference>
<dbReference type="Gene3D" id="3.40.50.300">
    <property type="entry name" value="P-loop containing nucleotide triphosphate hydrolases"/>
    <property type="match status" value="1"/>
</dbReference>
<dbReference type="FunFam" id="3.40.50.300:FF:000854">
    <property type="entry name" value="Multidrug ABC transporter ATP-binding protein"/>
    <property type="match status" value="1"/>
</dbReference>
<dbReference type="STRING" id="29354.IO98_06025"/>
<dbReference type="SUPFAM" id="SSF90123">
    <property type="entry name" value="ABC transporter transmembrane region"/>
    <property type="match status" value="1"/>
</dbReference>
<dbReference type="InterPro" id="IPR039421">
    <property type="entry name" value="Type_1_exporter"/>
</dbReference>
<dbReference type="InterPro" id="IPR027417">
    <property type="entry name" value="P-loop_NTPase"/>
</dbReference>